<dbReference type="AlphaFoldDB" id="G5GJJ1"/>
<dbReference type="eggNOG" id="COG1216">
    <property type="taxonomic scope" value="Bacteria"/>
</dbReference>
<dbReference type="Pfam" id="PF00535">
    <property type="entry name" value="Glycos_transf_2"/>
    <property type="match status" value="1"/>
</dbReference>
<keyword evidence="3" id="KW-0328">Glycosyltransferase</keyword>
<reference evidence="7 8" key="1">
    <citation type="submission" date="2011-08" db="EMBL/GenBank/DDBJ databases">
        <title>The Genome Sequence of Johnsonella ignava ATCC 51276.</title>
        <authorList>
            <consortium name="The Broad Institute Genome Sequencing Platform"/>
            <person name="Earl A."/>
            <person name="Ward D."/>
            <person name="Feldgarden M."/>
            <person name="Gevers D."/>
            <person name="Izard J."/>
            <person name="Blanton J.M."/>
            <person name="Baranova O.V."/>
            <person name="Dewhirst F.E."/>
            <person name="Young S.K."/>
            <person name="Zeng Q."/>
            <person name="Gargeya S."/>
            <person name="Fitzgerald M."/>
            <person name="Haas B."/>
            <person name="Abouelleil A."/>
            <person name="Alvarado L."/>
            <person name="Arachchi H.M."/>
            <person name="Berlin A."/>
            <person name="Brown A."/>
            <person name="Chapman S.B."/>
            <person name="Chen Z."/>
            <person name="Dunbar C."/>
            <person name="Freedman E."/>
            <person name="Gearin G."/>
            <person name="Gellesch M."/>
            <person name="Goldberg J."/>
            <person name="Griggs A."/>
            <person name="Gujja S."/>
            <person name="Heiman D."/>
            <person name="Howarth C."/>
            <person name="Larson L."/>
            <person name="Lui A."/>
            <person name="MacDonald P.J.P."/>
            <person name="Montmayeur A."/>
            <person name="Murphy C."/>
            <person name="Neiman D."/>
            <person name="Pearson M."/>
            <person name="Priest M."/>
            <person name="Roberts A."/>
            <person name="Saif S."/>
            <person name="Shea T."/>
            <person name="Shenoy N."/>
            <person name="Sisk P."/>
            <person name="Stolte C."/>
            <person name="Sykes S."/>
            <person name="Wortman J."/>
            <person name="Nusbaum C."/>
            <person name="Birren B."/>
        </authorList>
    </citation>
    <scope>NUCLEOTIDE SEQUENCE [LARGE SCALE GENOMIC DNA]</scope>
    <source>
        <strain evidence="7 8">ATCC 51276</strain>
    </source>
</reference>
<protein>
    <recommendedName>
        <fullName evidence="6">Glycosyltransferase 2-like domain-containing protein</fullName>
    </recommendedName>
</protein>
<evidence type="ECO:0000259" key="6">
    <source>
        <dbReference type="Pfam" id="PF00535"/>
    </source>
</evidence>
<proteinExistence type="inferred from homology"/>
<dbReference type="RefSeq" id="WP_005541510.1">
    <property type="nucleotide sequence ID" value="NZ_JH378835.1"/>
</dbReference>
<dbReference type="CDD" id="cd04186">
    <property type="entry name" value="GT_2_like_c"/>
    <property type="match status" value="1"/>
</dbReference>
<evidence type="ECO:0000256" key="2">
    <source>
        <dbReference type="ARBA" id="ARBA00006739"/>
    </source>
</evidence>
<dbReference type="PANTHER" id="PTHR43179:SF12">
    <property type="entry name" value="GALACTOFURANOSYLTRANSFERASE GLFT2"/>
    <property type="match status" value="1"/>
</dbReference>
<keyword evidence="4" id="KW-0808">Transferase</keyword>
<dbReference type="EMBL" id="ACZL01000029">
    <property type="protein sequence ID" value="EHI55111.1"/>
    <property type="molecule type" value="Genomic_DNA"/>
</dbReference>
<comment type="caution">
    <text evidence="7">The sequence shown here is derived from an EMBL/GenBank/DDBJ whole genome shotgun (WGS) entry which is preliminary data.</text>
</comment>
<keyword evidence="5" id="KW-0812">Transmembrane</keyword>
<feature type="domain" description="Glycosyltransferase 2-like" evidence="6">
    <location>
        <begin position="7"/>
        <end position="126"/>
    </location>
</feature>
<name>G5GJJ1_9FIRM</name>
<comment type="similarity">
    <text evidence="2">Belongs to the glycosyltransferase 2 family.</text>
</comment>
<dbReference type="STRING" id="679200.HMPREF9333_01731"/>
<evidence type="ECO:0000256" key="5">
    <source>
        <dbReference type="SAM" id="Phobius"/>
    </source>
</evidence>
<dbReference type="OrthoDB" id="9771846at2"/>
<dbReference type="Gene3D" id="3.90.550.10">
    <property type="entry name" value="Spore Coat Polysaccharide Biosynthesis Protein SpsA, Chain A"/>
    <property type="match status" value="1"/>
</dbReference>
<keyword evidence="5" id="KW-1133">Transmembrane helix</keyword>
<accession>G5GJJ1</accession>
<dbReference type="PATRIC" id="fig|679200.3.peg.1828"/>
<sequence length="323" mass="37043">MEKKVRVIIPNYNGLDFLTECIKSLKKQTCDCFDILVVDNGSDDGSRQWLKKNKIPSLFLTRNRGFAGGVNAGIRISNTKYIILLNNDTIVFEDFVENLLKRIETSDRIFAVNPMMIQAHRRELIDDAGDGYSIMGWAYQRGTGEKTDCYEKAEFIFSACAGASIYRTDLVKKFGLFDEMHFAYLEDIDLSYRARLAGCIIIYEPKAKVYHLGSATSGSKYNPFKVRLTARNNIYLNYKNQSDLQLFINALPLILGIVLKGVFFLKKGFLKDYIAGIIEGVCTFKKCRRVDFEKVPIYRIMAVEFELLLGALRYTVHFIKRRL</sequence>
<dbReference type="GO" id="GO:0016757">
    <property type="term" value="F:glycosyltransferase activity"/>
    <property type="evidence" value="ECO:0007669"/>
    <property type="project" value="UniProtKB-KW"/>
</dbReference>
<gene>
    <name evidence="7" type="ORF">HMPREF9333_01731</name>
</gene>
<dbReference type="InterPro" id="IPR001173">
    <property type="entry name" value="Glyco_trans_2-like"/>
</dbReference>
<keyword evidence="5" id="KW-0472">Membrane</keyword>
<evidence type="ECO:0000313" key="8">
    <source>
        <dbReference type="Proteomes" id="UP000003011"/>
    </source>
</evidence>
<evidence type="ECO:0000256" key="3">
    <source>
        <dbReference type="ARBA" id="ARBA00022676"/>
    </source>
</evidence>
<comment type="pathway">
    <text evidence="1">Cell wall biogenesis; cell wall polysaccharide biosynthesis.</text>
</comment>
<dbReference type="Proteomes" id="UP000003011">
    <property type="component" value="Unassembled WGS sequence"/>
</dbReference>
<evidence type="ECO:0000313" key="7">
    <source>
        <dbReference type="EMBL" id="EHI55111.1"/>
    </source>
</evidence>
<dbReference type="SUPFAM" id="SSF53448">
    <property type="entry name" value="Nucleotide-diphospho-sugar transferases"/>
    <property type="match status" value="1"/>
</dbReference>
<evidence type="ECO:0000256" key="1">
    <source>
        <dbReference type="ARBA" id="ARBA00004776"/>
    </source>
</evidence>
<feature type="transmembrane region" description="Helical" evidence="5">
    <location>
        <begin position="246"/>
        <end position="265"/>
    </location>
</feature>
<keyword evidence="8" id="KW-1185">Reference proteome</keyword>
<dbReference type="HOGENOM" id="CLU_023845_4_0_9"/>
<dbReference type="InterPro" id="IPR029044">
    <property type="entry name" value="Nucleotide-diphossugar_trans"/>
</dbReference>
<evidence type="ECO:0000256" key="4">
    <source>
        <dbReference type="ARBA" id="ARBA00022679"/>
    </source>
</evidence>
<dbReference type="PANTHER" id="PTHR43179">
    <property type="entry name" value="RHAMNOSYLTRANSFERASE WBBL"/>
    <property type="match status" value="1"/>
</dbReference>
<organism evidence="7 8">
    <name type="scientific">Johnsonella ignava ATCC 51276</name>
    <dbReference type="NCBI Taxonomy" id="679200"/>
    <lineage>
        <taxon>Bacteria</taxon>
        <taxon>Bacillati</taxon>
        <taxon>Bacillota</taxon>
        <taxon>Clostridia</taxon>
        <taxon>Lachnospirales</taxon>
        <taxon>Lachnospiraceae</taxon>
        <taxon>Johnsonella</taxon>
    </lineage>
</organism>